<dbReference type="Pfam" id="PF00441">
    <property type="entry name" value="Acyl-CoA_dh_1"/>
    <property type="match status" value="1"/>
</dbReference>
<dbReference type="Gene3D" id="1.10.540.10">
    <property type="entry name" value="Acyl-CoA dehydrogenase/oxidase, N-terminal domain"/>
    <property type="match status" value="1"/>
</dbReference>
<name>A0A3N1CQD2_9ACTN</name>
<keyword evidence="3" id="KW-0285">Flavoprotein</keyword>
<evidence type="ECO:0008006" key="11">
    <source>
        <dbReference type="Google" id="ProtNLM"/>
    </source>
</evidence>
<evidence type="ECO:0000256" key="3">
    <source>
        <dbReference type="ARBA" id="ARBA00022630"/>
    </source>
</evidence>
<keyword evidence="10" id="KW-1185">Reference proteome</keyword>
<evidence type="ECO:0000256" key="4">
    <source>
        <dbReference type="ARBA" id="ARBA00022827"/>
    </source>
</evidence>
<feature type="region of interest" description="Disordered" evidence="6">
    <location>
        <begin position="240"/>
        <end position="265"/>
    </location>
</feature>
<dbReference type="SUPFAM" id="SSF56645">
    <property type="entry name" value="Acyl-CoA dehydrogenase NM domain-like"/>
    <property type="match status" value="1"/>
</dbReference>
<evidence type="ECO:0000259" key="7">
    <source>
        <dbReference type="Pfam" id="PF00441"/>
    </source>
</evidence>
<accession>A0A3N1CQD2</accession>
<dbReference type="InterPro" id="IPR013786">
    <property type="entry name" value="AcylCoA_DH/ox_N"/>
</dbReference>
<comment type="similarity">
    <text evidence="2">Belongs to the acyl-CoA dehydrogenase family.</text>
</comment>
<dbReference type="Pfam" id="PF02771">
    <property type="entry name" value="Acyl-CoA_dh_N"/>
    <property type="match status" value="1"/>
</dbReference>
<gene>
    <name evidence="9" type="ORF">EDD29_0996</name>
</gene>
<evidence type="ECO:0000313" key="10">
    <source>
        <dbReference type="Proteomes" id="UP000272400"/>
    </source>
</evidence>
<evidence type="ECO:0000313" key="9">
    <source>
        <dbReference type="EMBL" id="ROO83493.1"/>
    </source>
</evidence>
<evidence type="ECO:0000259" key="8">
    <source>
        <dbReference type="Pfam" id="PF02771"/>
    </source>
</evidence>
<evidence type="ECO:0000256" key="1">
    <source>
        <dbReference type="ARBA" id="ARBA00001974"/>
    </source>
</evidence>
<dbReference type="OrthoDB" id="4607453at2"/>
<dbReference type="RefSeq" id="WP_123662709.1">
    <property type="nucleotide sequence ID" value="NZ_RJKE01000001.1"/>
</dbReference>
<dbReference type="PANTHER" id="PTHR43884:SF20">
    <property type="entry name" value="ACYL-COA DEHYDROGENASE FADE28"/>
    <property type="match status" value="1"/>
</dbReference>
<evidence type="ECO:0000256" key="6">
    <source>
        <dbReference type="SAM" id="MobiDB-lite"/>
    </source>
</evidence>
<sequence>MRFAFTEDQRMLAATVAETLAKSCPPALVRAARTDPAVRRGDAWAALAGLGLLGATVPEDQGGLGLTPLDTVLAWVEVGRACVPGPLVETAVAAPLLLPKGSPWLERIAAGEAAVSVRCAENPYLLDADVADLLLLPEEATASPVALDSADGTRRLFTVAGETAPGGTAADHASVAVSAQLLGLGDHLLDAAVAYAAQRRQFGKAIGSFQAVKHLLADVAVGLRFAEPLVHRAAYSLAHPGPVPGSPGEAGSSQRPGTGPHGYSPDIARDVSAAKVAVAEAAHRAARVALQVHGAIGYTDELDLHLWLSRVWALVPAWGDPGFHRARMRAALLAAR</sequence>
<organism evidence="9 10">
    <name type="scientific">Actinocorallia herbida</name>
    <dbReference type="NCBI Taxonomy" id="58109"/>
    <lineage>
        <taxon>Bacteria</taxon>
        <taxon>Bacillati</taxon>
        <taxon>Actinomycetota</taxon>
        <taxon>Actinomycetes</taxon>
        <taxon>Streptosporangiales</taxon>
        <taxon>Thermomonosporaceae</taxon>
        <taxon>Actinocorallia</taxon>
    </lineage>
</organism>
<dbReference type="InterPro" id="IPR009075">
    <property type="entry name" value="AcylCo_DH/oxidase_C"/>
</dbReference>
<dbReference type="InterPro" id="IPR036250">
    <property type="entry name" value="AcylCo_DH-like_C"/>
</dbReference>
<dbReference type="SUPFAM" id="SSF47203">
    <property type="entry name" value="Acyl-CoA dehydrogenase C-terminal domain-like"/>
    <property type="match status" value="1"/>
</dbReference>
<dbReference type="InterPro" id="IPR037069">
    <property type="entry name" value="AcylCoA_DH/ox_N_sf"/>
</dbReference>
<reference evidence="9 10" key="1">
    <citation type="submission" date="2018-11" db="EMBL/GenBank/DDBJ databases">
        <title>Sequencing the genomes of 1000 actinobacteria strains.</title>
        <authorList>
            <person name="Klenk H.-P."/>
        </authorList>
    </citation>
    <scope>NUCLEOTIDE SEQUENCE [LARGE SCALE GENOMIC DNA]</scope>
    <source>
        <strain evidence="9 10">DSM 44254</strain>
    </source>
</reference>
<feature type="domain" description="Acyl-CoA dehydrogenase/oxidase C-terminal" evidence="7">
    <location>
        <begin position="171"/>
        <end position="313"/>
    </location>
</feature>
<evidence type="ECO:0000256" key="2">
    <source>
        <dbReference type="ARBA" id="ARBA00009347"/>
    </source>
</evidence>
<protein>
    <recommendedName>
        <fullName evidence="11">Acyl-CoA dehydrogenase</fullName>
    </recommendedName>
</protein>
<dbReference type="Gene3D" id="1.20.140.10">
    <property type="entry name" value="Butyryl-CoA Dehydrogenase, subunit A, domain 3"/>
    <property type="match status" value="1"/>
</dbReference>
<comment type="caution">
    <text evidence="9">The sequence shown here is derived from an EMBL/GenBank/DDBJ whole genome shotgun (WGS) entry which is preliminary data.</text>
</comment>
<proteinExistence type="inferred from homology"/>
<dbReference type="Proteomes" id="UP000272400">
    <property type="component" value="Unassembled WGS sequence"/>
</dbReference>
<dbReference type="AlphaFoldDB" id="A0A3N1CQD2"/>
<dbReference type="PANTHER" id="PTHR43884">
    <property type="entry name" value="ACYL-COA DEHYDROGENASE"/>
    <property type="match status" value="1"/>
</dbReference>
<feature type="domain" description="Acyl-CoA dehydrogenase/oxidase N-terminal" evidence="8">
    <location>
        <begin position="6"/>
        <end position="103"/>
    </location>
</feature>
<dbReference type="EMBL" id="RJKE01000001">
    <property type="protein sequence ID" value="ROO83493.1"/>
    <property type="molecule type" value="Genomic_DNA"/>
</dbReference>
<keyword evidence="5" id="KW-0560">Oxidoreductase</keyword>
<dbReference type="InterPro" id="IPR009100">
    <property type="entry name" value="AcylCoA_DH/oxidase_NM_dom_sf"/>
</dbReference>
<evidence type="ECO:0000256" key="5">
    <source>
        <dbReference type="ARBA" id="ARBA00023002"/>
    </source>
</evidence>
<dbReference type="GO" id="GO:0050660">
    <property type="term" value="F:flavin adenine dinucleotide binding"/>
    <property type="evidence" value="ECO:0007669"/>
    <property type="project" value="InterPro"/>
</dbReference>
<dbReference type="GO" id="GO:0003995">
    <property type="term" value="F:acyl-CoA dehydrogenase activity"/>
    <property type="evidence" value="ECO:0007669"/>
    <property type="project" value="TreeGrafter"/>
</dbReference>
<comment type="cofactor">
    <cofactor evidence="1">
        <name>FAD</name>
        <dbReference type="ChEBI" id="CHEBI:57692"/>
    </cofactor>
</comment>
<keyword evidence="4" id="KW-0274">FAD</keyword>